<reference evidence="2 3" key="1">
    <citation type="submission" date="2018-12" db="EMBL/GenBank/DDBJ databases">
        <title>Hymenobacter gummosus sp. nov., isolated from a spring.</title>
        <authorList>
            <person name="Nie L."/>
        </authorList>
    </citation>
    <scope>NUCLEOTIDE SEQUENCE [LARGE SCALE GENOMIC DNA]</scope>
    <source>
        <strain evidence="2 3">KCTC 52166</strain>
    </source>
</reference>
<proteinExistence type="predicted"/>
<dbReference type="AlphaFoldDB" id="A0A3S0H6T3"/>
<comment type="caution">
    <text evidence="2">The sequence shown here is derived from an EMBL/GenBank/DDBJ whole genome shotgun (WGS) entry which is preliminary data.</text>
</comment>
<feature type="transmembrane region" description="Helical" evidence="1">
    <location>
        <begin position="6"/>
        <end position="25"/>
    </location>
</feature>
<feature type="transmembrane region" description="Helical" evidence="1">
    <location>
        <begin position="37"/>
        <end position="59"/>
    </location>
</feature>
<organism evidence="2 3">
    <name type="scientific">Hymenobacter gummosus</name>
    <dbReference type="NCBI Taxonomy" id="1776032"/>
    <lineage>
        <taxon>Bacteria</taxon>
        <taxon>Pseudomonadati</taxon>
        <taxon>Bacteroidota</taxon>
        <taxon>Cytophagia</taxon>
        <taxon>Cytophagales</taxon>
        <taxon>Hymenobacteraceae</taxon>
        <taxon>Hymenobacter</taxon>
    </lineage>
</organism>
<keyword evidence="1" id="KW-0812">Transmembrane</keyword>
<dbReference type="RefSeq" id="WP_126692445.1">
    <property type="nucleotide sequence ID" value="NZ_RXOF01000003.1"/>
</dbReference>
<feature type="transmembrane region" description="Helical" evidence="1">
    <location>
        <begin position="71"/>
        <end position="92"/>
    </location>
</feature>
<gene>
    <name evidence="2" type="ORF">EJV47_07075</name>
</gene>
<evidence type="ECO:0000256" key="1">
    <source>
        <dbReference type="SAM" id="Phobius"/>
    </source>
</evidence>
<sequence>MLLPLFGLAFGVVISSVLGAAVIAVHPQWKLNSTNITLFVVGSFTAAVCSSLVYTWIFADENRRLHSAAAVLGYLATLLVAVLLGGTLAVFIGRKLFRPSE</sequence>
<evidence type="ECO:0000313" key="3">
    <source>
        <dbReference type="Proteomes" id="UP000282184"/>
    </source>
</evidence>
<protein>
    <submittedName>
        <fullName evidence="2">Uncharacterized protein</fullName>
    </submittedName>
</protein>
<keyword evidence="1" id="KW-1133">Transmembrane helix</keyword>
<evidence type="ECO:0000313" key="2">
    <source>
        <dbReference type="EMBL" id="RTQ51554.1"/>
    </source>
</evidence>
<dbReference type="OrthoDB" id="886233at2"/>
<keyword evidence="1" id="KW-0472">Membrane</keyword>
<keyword evidence="3" id="KW-1185">Reference proteome</keyword>
<accession>A0A3S0H6T3</accession>
<dbReference type="Proteomes" id="UP000282184">
    <property type="component" value="Unassembled WGS sequence"/>
</dbReference>
<dbReference type="EMBL" id="RXOF01000003">
    <property type="protein sequence ID" value="RTQ51554.1"/>
    <property type="molecule type" value="Genomic_DNA"/>
</dbReference>
<name>A0A3S0H6T3_9BACT</name>